<keyword evidence="3" id="KW-1185">Reference proteome</keyword>
<protein>
    <submittedName>
        <fullName evidence="2">Uncharacterized protein</fullName>
    </submittedName>
</protein>
<comment type="caution">
    <text evidence="2">The sequence shown here is derived from an EMBL/GenBank/DDBJ whole genome shotgun (WGS) entry which is preliminary data.</text>
</comment>
<evidence type="ECO:0000313" key="2">
    <source>
        <dbReference type="EMBL" id="KVP97980.1"/>
    </source>
</evidence>
<accession>A0AAW3MYA8</accession>
<gene>
    <name evidence="2" type="ORF">WJ96_05260</name>
</gene>
<dbReference type="Proteomes" id="UP000056453">
    <property type="component" value="Unassembled WGS sequence"/>
</dbReference>
<reference evidence="2 3" key="1">
    <citation type="submission" date="2015-11" db="EMBL/GenBank/DDBJ databases">
        <title>Expanding the genomic diversity of Burkholderia species for the development of highly accurate diagnostics.</title>
        <authorList>
            <person name="Sahl J."/>
            <person name="Keim P."/>
            <person name="Wagner D."/>
        </authorList>
    </citation>
    <scope>NUCLEOTIDE SEQUENCE [LARGE SCALE GENOMIC DNA]</scope>
    <source>
        <strain evidence="2 3">MSMB1808WGS</strain>
    </source>
</reference>
<proteinExistence type="predicted"/>
<feature type="region of interest" description="Disordered" evidence="1">
    <location>
        <begin position="1"/>
        <end position="20"/>
    </location>
</feature>
<organism evidence="2 3">
    <name type="scientific">Burkholderia ubonensis</name>
    <dbReference type="NCBI Taxonomy" id="101571"/>
    <lineage>
        <taxon>Bacteria</taxon>
        <taxon>Pseudomonadati</taxon>
        <taxon>Pseudomonadota</taxon>
        <taxon>Betaproteobacteria</taxon>
        <taxon>Burkholderiales</taxon>
        <taxon>Burkholderiaceae</taxon>
        <taxon>Burkholderia</taxon>
        <taxon>Burkholderia cepacia complex</taxon>
    </lineage>
</organism>
<dbReference type="EMBL" id="LPBJ01000047">
    <property type="protein sequence ID" value="KVP97980.1"/>
    <property type="molecule type" value="Genomic_DNA"/>
</dbReference>
<dbReference type="RefSeq" id="WP_059954089.1">
    <property type="nucleotide sequence ID" value="NZ_LPBJ01000047.1"/>
</dbReference>
<evidence type="ECO:0000256" key="1">
    <source>
        <dbReference type="SAM" id="MobiDB-lite"/>
    </source>
</evidence>
<sequence>MKSARAVHLHQGEAHPGQPGQWPADFAEAVLSLKLAREELQAGRLTLHELYARAEHHLEVAADYLAEFEGLQHAPVLLRRSAAGRRHMFSTAGVVKLYFTSGVGRRLAKVFNTASNRIYSHPGRRVTESSMMVWLPVKDFCRAVRLYHKTCRRIRIQAEPPRSAWWT</sequence>
<dbReference type="AlphaFoldDB" id="A0AAW3MYA8"/>
<evidence type="ECO:0000313" key="3">
    <source>
        <dbReference type="Proteomes" id="UP000056453"/>
    </source>
</evidence>
<name>A0AAW3MYA8_9BURK</name>